<accession>A0A5D0U055</accession>
<reference evidence="3 4" key="1">
    <citation type="submission" date="2019-08" db="EMBL/GenBank/DDBJ databases">
        <title>Actinomadura sp. nov. CYP1-5 isolated from mountain soil.</title>
        <authorList>
            <person name="Songsumanus A."/>
            <person name="Kuncharoen N."/>
            <person name="Kudo T."/>
            <person name="Yuki M."/>
            <person name="Igarashi Y."/>
            <person name="Tanasupawat S."/>
        </authorList>
    </citation>
    <scope>NUCLEOTIDE SEQUENCE [LARGE SCALE GENOMIC DNA]</scope>
    <source>
        <strain evidence="3 4">GKU157</strain>
    </source>
</reference>
<evidence type="ECO:0000313" key="4">
    <source>
        <dbReference type="Proteomes" id="UP000322634"/>
    </source>
</evidence>
<dbReference type="EMBL" id="VSFF01000011">
    <property type="protein sequence ID" value="TYC11046.1"/>
    <property type="molecule type" value="Genomic_DNA"/>
</dbReference>
<keyword evidence="2" id="KW-0472">Membrane</keyword>
<feature type="compositionally biased region" description="Low complexity" evidence="1">
    <location>
        <begin position="104"/>
        <end position="114"/>
    </location>
</feature>
<keyword evidence="4" id="KW-1185">Reference proteome</keyword>
<dbReference type="Proteomes" id="UP000322634">
    <property type="component" value="Unassembled WGS sequence"/>
</dbReference>
<protein>
    <submittedName>
        <fullName evidence="3">Uncharacterized protein</fullName>
    </submittedName>
</protein>
<feature type="compositionally biased region" description="Basic and acidic residues" evidence="1">
    <location>
        <begin position="74"/>
        <end position="84"/>
    </location>
</feature>
<organism evidence="3 4">
    <name type="scientific">Actinomadura syzygii</name>
    <dbReference type="NCBI Taxonomy" id="1427538"/>
    <lineage>
        <taxon>Bacteria</taxon>
        <taxon>Bacillati</taxon>
        <taxon>Actinomycetota</taxon>
        <taxon>Actinomycetes</taxon>
        <taxon>Streptosporangiales</taxon>
        <taxon>Thermomonosporaceae</taxon>
        <taxon>Actinomadura</taxon>
    </lineage>
</organism>
<feature type="compositionally biased region" description="Pro residues" evidence="1">
    <location>
        <begin position="47"/>
        <end position="58"/>
    </location>
</feature>
<feature type="region of interest" description="Disordered" evidence="1">
    <location>
        <begin position="1"/>
        <end position="119"/>
    </location>
</feature>
<feature type="region of interest" description="Disordered" evidence="1">
    <location>
        <begin position="151"/>
        <end position="176"/>
    </location>
</feature>
<feature type="compositionally biased region" description="Low complexity" evidence="1">
    <location>
        <begin position="29"/>
        <end position="44"/>
    </location>
</feature>
<proteinExistence type="predicted"/>
<dbReference type="OrthoDB" id="3421991at2"/>
<evidence type="ECO:0000256" key="2">
    <source>
        <dbReference type="SAM" id="Phobius"/>
    </source>
</evidence>
<comment type="caution">
    <text evidence="3">The sequence shown here is derived from an EMBL/GenBank/DDBJ whole genome shotgun (WGS) entry which is preliminary data.</text>
</comment>
<name>A0A5D0U055_9ACTN</name>
<sequence length="362" mass="36950">MDPDEPRRGGGPRRTPPSSRAGRGRPAARRTSAGGPRRTGASRRPAPRPGRPVPPPRPPYEDEPQYNEPQYGEQHYEGPPHDDAVAPPPGPGRKPKGRKRRGAKPAAARRPPGKSGKGGFGPKLYFGAAAALAVLVLLGLAAVTVLDGGAAHPRDTSAAKIGKPAGNGLSPDSYSSSPSSAAYAGIVSRSADPKPLTIEEAFPASAAALSVPDGDVKVKLRAKRLDADCAAAAWGATVVETLGKGGCTQAARGIYAGPKGGYGLAVAVFNLAGSADADRFVATLEHTIGAGFVRPLEAPAPLDGFGRGFGMARGLAMGHFAVVTWAQRLDGTGDEKDAALLSLLIEGGKAPAVLGRAARTTQ</sequence>
<evidence type="ECO:0000313" key="3">
    <source>
        <dbReference type="EMBL" id="TYC11046.1"/>
    </source>
</evidence>
<dbReference type="RefSeq" id="WP_148353254.1">
    <property type="nucleotide sequence ID" value="NZ_JBHSBF010000011.1"/>
</dbReference>
<keyword evidence="2" id="KW-1133">Transmembrane helix</keyword>
<evidence type="ECO:0000256" key="1">
    <source>
        <dbReference type="SAM" id="MobiDB-lite"/>
    </source>
</evidence>
<keyword evidence="2" id="KW-0812">Transmembrane</keyword>
<feature type="compositionally biased region" description="Basic residues" evidence="1">
    <location>
        <begin position="93"/>
        <end position="103"/>
    </location>
</feature>
<feature type="transmembrane region" description="Helical" evidence="2">
    <location>
        <begin position="124"/>
        <end position="146"/>
    </location>
</feature>
<gene>
    <name evidence="3" type="ORF">FXF65_29200</name>
</gene>
<dbReference type="AlphaFoldDB" id="A0A5D0U055"/>